<accession>A0ACB8V2K9</accession>
<proteinExistence type="predicted"/>
<name>A0ACB8V2K9_9EURO</name>
<organism evidence="1">
    <name type="scientific">Ophidiomyces ophidiicola</name>
    <dbReference type="NCBI Taxonomy" id="1387563"/>
    <lineage>
        <taxon>Eukaryota</taxon>
        <taxon>Fungi</taxon>
        <taxon>Dikarya</taxon>
        <taxon>Ascomycota</taxon>
        <taxon>Pezizomycotina</taxon>
        <taxon>Eurotiomycetes</taxon>
        <taxon>Eurotiomycetidae</taxon>
        <taxon>Onygenales</taxon>
        <taxon>Onygenaceae</taxon>
        <taxon>Ophidiomyces</taxon>
    </lineage>
</organism>
<sequence length="261" mass="30070">MANLPDIDACTLLNMNEYNPVVDVSTDWGLPYMFFFDYIPGALDKPKQAMFDDQKAIMRKWTAWELALVERQVDLALAAGKLPSDLSFKSTIERVQFRTKVINVLRSTAEPWLRCVKDTPESETMIVKTVDVLKTIRATLQKRYSIVSKNYVACLTTVSQIIAEHPGLNNTFYHTQDFVLLPDGKSEDEQVAKGRVLALFYNVSPEALDHENSKIEFRYFDKYYEFDQQKWAEFARTIPVRLIERGSLIRVVQALVVQEDL</sequence>
<evidence type="ECO:0000313" key="1">
    <source>
        <dbReference type="EMBL" id="KAI2390896.1"/>
    </source>
</evidence>
<protein>
    <submittedName>
        <fullName evidence="1">Uncharacterized protein</fullName>
    </submittedName>
</protein>
<dbReference type="EMBL" id="JALBCA010000015">
    <property type="protein sequence ID" value="KAI2390896.1"/>
    <property type="molecule type" value="Genomic_DNA"/>
</dbReference>
<comment type="caution">
    <text evidence="1">The sequence shown here is derived from an EMBL/GenBank/DDBJ whole genome shotgun (WGS) entry which is preliminary data.</text>
</comment>
<reference evidence="1" key="1">
    <citation type="journal article" date="2022" name="bioRxiv">
        <title>Population genetic analysis of Ophidiomyces ophidiicola, the causative agent of snake fungal disease, indicates recent introductions to the USA.</title>
        <authorList>
            <person name="Ladner J.T."/>
            <person name="Palmer J.M."/>
            <person name="Ettinger C.L."/>
            <person name="Stajich J.E."/>
            <person name="Farrell T.M."/>
            <person name="Glorioso B.M."/>
            <person name="Lawson B."/>
            <person name="Price S.J."/>
            <person name="Stengle A.G."/>
            <person name="Grear D.A."/>
            <person name="Lorch J.M."/>
        </authorList>
    </citation>
    <scope>NUCLEOTIDE SEQUENCE</scope>
    <source>
        <strain evidence="1">NWHC 24266-5</strain>
    </source>
</reference>
<gene>
    <name evidence="1" type="ORF">LOY88_001483</name>
</gene>